<dbReference type="AlphaFoldDB" id="A0A3G8JT90"/>
<dbReference type="EMBL" id="CP033972">
    <property type="protein sequence ID" value="AZG47370.1"/>
    <property type="molecule type" value="Genomic_DNA"/>
</dbReference>
<feature type="compositionally biased region" description="Basic residues" evidence="1">
    <location>
        <begin position="1"/>
        <end position="13"/>
    </location>
</feature>
<dbReference type="KEGG" id="gom:D7316_03979"/>
<protein>
    <submittedName>
        <fullName evidence="2">Uncharacterized protein</fullName>
    </submittedName>
</protein>
<feature type="region of interest" description="Disordered" evidence="1">
    <location>
        <begin position="1"/>
        <end position="52"/>
    </location>
</feature>
<name>A0A3G8JT90_9ACTN</name>
<dbReference type="RefSeq" id="WP_164473821.1">
    <property type="nucleotide sequence ID" value="NZ_CP033972.1"/>
</dbReference>
<sequence length="52" mass="5708">MPHRGGRVHRRAVIGHPVVRSSAHPESDEVITRGIARRRERRDDGSAGRSGG</sequence>
<proteinExistence type="predicted"/>
<gene>
    <name evidence="2" type="ORF">D7316_03979</name>
</gene>
<accession>A0A3G8JT90</accession>
<keyword evidence="3" id="KW-1185">Reference proteome</keyword>
<dbReference type="Proteomes" id="UP000271469">
    <property type="component" value="Chromosome"/>
</dbReference>
<evidence type="ECO:0000313" key="3">
    <source>
        <dbReference type="Proteomes" id="UP000271469"/>
    </source>
</evidence>
<reference evidence="2 3" key="1">
    <citation type="submission" date="2018-11" db="EMBL/GenBank/DDBJ databases">
        <title>Gordonia insulae sp. nov., isolated from an island soil.</title>
        <authorList>
            <person name="Kim Y.S."/>
            <person name="Kim S.B."/>
        </authorList>
    </citation>
    <scope>NUCLEOTIDE SEQUENCE [LARGE SCALE GENOMIC DNA]</scope>
    <source>
        <strain evidence="2 3">MMS17-SY073</strain>
    </source>
</reference>
<organism evidence="2 3">
    <name type="scientific">Gordonia insulae</name>
    <dbReference type="NCBI Taxonomy" id="2420509"/>
    <lineage>
        <taxon>Bacteria</taxon>
        <taxon>Bacillati</taxon>
        <taxon>Actinomycetota</taxon>
        <taxon>Actinomycetes</taxon>
        <taxon>Mycobacteriales</taxon>
        <taxon>Gordoniaceae</taxon>
        <taxon>Gordonia</taxon>
    </lineage>
</organism>
<evidence type="ECO:0000256" key="1">
    <source>
        <dbReference type="SAM" id="MobiDB-lite"/>
    </source>
</evidence>
<evidence type="ECO:0000313" key="2">
    <source>
        <dbReference type="EMBL" id="AZG47370.1"/>
    </source>
</evidence>